<keyword evidence="2 4" id="KW-0442">Lipid degradation</keyword>
<comment type="caution">
    <text evidence="4">Lacks conserved residue(s) required for the propagation of feature annotation.</text>
</comment>
<dbReference type="EMBL" id="CP021425">
    <property type="protein sequence ID" value="ARU57872.1"/>
    <property type="molecule type" value="Genomic_DNA"/>
</dbReference>
<feature type="active site" description="Nucleophile" evidence="4">
    <location>
        <position position="167"/>
    </location>
</feature>
<feature type="short sequence motif" description="GXGXXG" evidence="4">
    <location>
        <begin position="138"/>
        <end position="143"/>
    </location>
</feature>
<dbReference type="AlphaFoldDB" id="A0A1Y0IBG6"/>
<evidence type="ECO:0000256" key="2">
    <source>
        <dbReference type="ARBA" id="ARBA00022963"/>
    </source>
</evidence>
<keyword evidence="1 4" id="KW-0378">Hydrolase</keyword>
<evidence type="ECO:0000313" key="7">
    <source>
        <dbReference type="Proteomes" id="UP000196027"/>
    </source>
</evidence>
<dbReference type="InterPro" id="IPR002641">
    <property type="entry name" value="PNPLA_dom"/>
</dbReference>
<keyword evidence="3 4" id="KW-0443">Lipid metabolism</keyword>
<accession>A0A1Y0IBG6</accession>
<dbReference type="InterPro" id="IPR021771">
    <property type="entry name" value="Triacylglycerol_lipase_N"/>
</dbReference>
<dbReference type="PANTHER" id="PTHR14226:SF10">
    <property type="entry name" value="TRIACYLGLYCEROL LIPASE 4-RELATED"/>
    <property type="match status" value="1"/>
</dbReference>
<proteinExistence type="predicted"/>
<dbReference type="PANTHER" id="PTHR14226">
    <property type="entry name" value="NEUROPATHY TARGET ESTERASE/SWISS CHEESE D.MELANOGASTER"/>
    <property type="match status" value="1"/>
</dbReference>
<sequence>MEHASSYDEWLETATELDHLEGAHIWRSNEDSPFYHASLVREHLQQMRRLRASRNAAALMQLLHESLYRHLNEVGSPALYRNARTGTKFLISNYLDEVEKCMIFLRDTEIQGITAEDKLQMFRQAEQVFGKPALMLSGGGAFGIYHLGVLKALWEQNLLPDIISGSSMGAIIAAGVCSRTPEELKTLLTDPDSIHLNALKWLPLTKIVRQKVAMDQAQIKEHIETNIGPYTFEEAFARSGKVLNISVSPTRLRQKPRLLTHKTSPNVTLHSAALASCAIPALYPPVTLFSKDSNGHQSPYLPTERWVDGTIHSDLPILRIARLHNVNQTIVSQANPHVIPFIRSELKAGRPSLKHLLIQTLRAQTYVSLDSFRQLFGPSSTRNALDQAHELLKQSYLGDINICFPFQPKMYRKVISNPTPKDLRNYITLGERATWPQIQRIRDLTRISRTFAQCLETLENAAQTNSATTRKYPAETV</sequence>
<evidence type="ECO:0000256" key="3">
    <source>
        <dbReference type="ARBA" id="ARBA00023098"/>
    </source>
</evidence>
<gene>
    <name evidence="6" type="ORF">OLMES_3852</name>
</gene>
<name>A0A1Y0IBG6_9GAMM</name>
<feature type="short sequence motif" description="GXSXG" evidence="4">
    <location>
        <begin position="165"/>
        <end position="169"/>
    </location>
</feature>
<dbReference type="Gene3D" id="3.40.1090.10">
    <property type="entry name" value="Cytosolic phospholipase A2 catalytic domain"/>
    <property type="match status" value="2"/>
</dbReference>
<organism evidence="6 7">
    <name type="scientific">Oleiphilus messinensis</name>
    <dbReference type="NCBI Taxonomy" id="141451"/>
    <lineage>
        <taxon>Bacteria</taxon>
        <taxon>Pseudomonadati</taxon>
        <taxon>Pseudomonadota</taxon>
        <taxon>Gammaproteobacteria</taxon>
        <taxon>Oceanospirillales</taxon>
        <taxon>Oleiphilaceae</taxon>
        <taxon>Oleiphilus</taxon>
    </lineage>
</organism>
<dbReference type="GO" id="GO:0016042">
    <property type="term" value="P:lipid catabolic process"/>
    <property type="evidence" value="ECO:0007669"/>
    <property type="project" value="UniProtKB-UniRule"/>
</dbReference>
<evidence type="ECO:0000259" key="5">
    <source>
        <dbReference type="PROSITE" id="PS51635"/>
    </source>
</evidence>
<feature type="active site" description="Proton acceptor" evidence="4">
    <location>
        <position position="308"/>
    </location>
</feature>
<reference evidence="6 7" key="1">
    <citation type="submission" date="2017-05" db="EMBL/GenBank/DDBJ databases">
        <title>Genomic insights into alkan degradation activity of Oleiphilus messinensis.</title>
        <authorList>
            <person name="Kozyavkin S.A."/>
            <person name="Slesarev A.I."/>
            <person name="Golyshin P.N."/>
            <person name="Korzhenkov A."/>
            <person name="Golyshina O.N."/>
            <person name="Toshchakov S.V."/>
        </authorList>
    </citation>
    <scope>NUCLEOTIDE SEQUENCE [LARGE SCALE GENOMIC DNA]</scope>
    <source>
        <strain evidence="6 7">ME102</strain>
    </source>
</reference>
<feature type="domain" description="PNPLA" evidence="5">
    <location>
        <begin position="134"/>
        <end position="321"/>
    </location>
</feature>
<dbReference type="SUPFAM" id="SSF52151">
    <property type="entry name" value="FabD/lysophospholipase-like"/>
    <property type="match status" value="1"/>
</dbReference>
<dbReference type="Pfam" id="PF11815">
    <property type="entry name" value="DUF3336"/>
    <property type="match status" value="1"/>
</dbReference>
<dbReference type="InterPro" id="IPR050301">
    <property type="entry name" value="NTE"/>
</dbReference>
<protein>
    <submittedName>
        <fullName evidence="6">Patatin-like phospholipase</fullName>
    </submittedName>
</protein>
<keyword evidence="7" id="KW-1185">Reference proteome</keyword>
<dbReference type="Proteomes" id="UP000196027">
    <property type="component" value="Chromosome"/>
</dbReference>
<evidence type="ECO:0000256" key="4">
    <source>
        <dbReference type="PROSITE-ProRule" id="PRU01161"/>
    </source>
</evidence>
<dbReference type="KEGG" id="ome:OLMES_3852"/>
<evidence type="ECO:0000256" key="1">
    <source>
        <dbReference type="ARBA" id="ARBA00022801"/>
    </source>
</evidence>
<dbReference type="InterPro" id="IPR016035">
    <property type="entry name" value="Acyl_Trfase/lysoPLipase"/>
</dbReference>
<dbReference type="GO" id="GO:0004806">
    <property type="term" value="F:triacylglycerol lipase activity"/>
    <property type="evidence" value="ECO:0007669"/>
    <property type="project" value="InterPro"/>
</dbReference>
<dbReference type="Pfam" id="PF01734">
    <property type="entry name" value="Patatin"/>
    <property type="match status" value="1"/>
</dbReference>
<dbReference type="PROSITE" id="PS51635">
    <property type="entry name" value="PNPLA"/>
    <property type="match status" value="1"/>
</dbReference>
<evidence type="ECO:0000313" key="6">
    <source>
        <dbReference type="EMBL" id="ARU57872.1"/>
    </source>
</evidence>